<keyword evidence="4" id="KW-1185">Reference proteome</keyword>
<reference evidence="3" key="3">
    <citation type="submission" date="2025-09" db="UniProtKB">
        <authorList>
            <consortium name="Ensembl"/>
        </authorList>
    </citation>
    <scope>IDENTIFICATION</scope>
</reference>
<protein>
    <submittedName>
        <fullName evidence="3">Uncharacterized protein</fullName>
    </submittedName>
</protein>
<keyword evidence="2" id="KW-0732">Signal</keyword>
<evidence type="ECO:0000313" key="3">
    <source>
        <dbReference type="Ensembl" id="ENSGWIP00000042713.1"/>
    </source>
</evidence>
<dbReference type="Ensembl" id="ENSGWIT00000046342.1">
    <property type="protein sequence ID" value="ENSGWIP00000042713.1"/>
    <property type="gene ID" value="ENSGWIG00000021406.1"/>
</dbReference>
<evidence type="ECO:0000256" key="1">
    <source>
        <dbReference type="SAM" id="MobiDB-lite"/>
    </source>
</evidence>
<reference evidence="3" key="1">
    <citation type="submission" date="2020-06" db="EMBL/GenBank/DDBJ databases">
        <authorList>
            <consortium name="Wellcome Sanger Institute Data Sharing"/>
        </authorList>
    </citation>
    <scope>NUCLEOTIDE SEQUENCE [LARGE SCALE GENOMIC DNA]</scope>
</reference>
<name>A0A8C5HB61_GOUWI</name>
<evidence type="ECO:0000313" key="4">
    <source>
        <dbReference type="Proteomes" id="UP000694680"/>
    </source>
</evidence>
<evidence type="ECO:0000256" key="2">
    <source>
        <dbReference type="SAM" id="SignalP"/>
    </source>
</evidence>
<dbReference type="AlphaFoldDB" id="A0A8C5HB61"/>
<reference evidence="3" key="2">
    <citation type="submission" date="2025-08" db="UniProtKB">
        <authorList>
            <consortium name="Ensembl"/>
        </authorList>
    </citation>
    <scope>IDENTIFICATION</scope>
</reference>
<organism evidence="3 4">
    <name type="scientific">Gouania willdenowi</name>
    <name type="common">Blunt-snouted clingfish</name>
    <name type="synonym">Lepadogaster willdenowi</name>
    <dbReference type="NCBI Taxonomy" id="441366"/>
    <lineage>
        <taxon>Eukaryota</taxon>
        <taxon>Metazoa</taxon>
        <taxon>Chordata</taxon>
        <taxon>Craniata</taxon>
        <taxon>Vertebrata</taxon>
        <taxon>Euteleostomi</taxon>
        <taxon>Actinopterygii</taxon>
        <taxon>Neopterygii</taxon>
        <taxon>Teleostei</taxon>
        <taxon>Neoteleostei</taxon>
        <taxon>Acanthomorphata</taxon>
        <taxon>Ovalentaria</taxon>
        <taxon>Blenniimorphae</taxon>
        <taxon>Blenniiformes</taxon>
        <taxon>Gobiesocoidei</taxon>
        <taxon>Gobiesocidae</taxon>
        <taxon>Gobiesocinae</taxon>
        <taxon>Gouania</taxon>
    </lineage>
</organism>
<feature type="chain" id="PRO_5034664329" evidence="2">
    <location>
        <begin position="38"/>
        <end position="157"/>
    </location>
</feature>
<feature type="region of interest" description="Disordered" evidence="1">
    <location>
        <begin position="40"/>
        <end position="63"/>
    </location>
</feature>
<dbReference type="Proteomes" id="UP000694680">
    <property type="component" value="Chromosome 12"/>
</dbReference>
<sequence>MFCLFFFFLQMVQKLIPLLVWLLFLAAVCPGPHYAHSRGVFKGRGKGDSNKGGSSHGGGLSKQGAKWAGSAAAGMLGGTGTGYGLGFLGRPKHLSKSHYHSHKAQDQLHHQRETQKVNNHPLWRAFVKGEAPAPMTSVCLTIGHVMPFLTAAWIQYN</sequence>
<accession>A0A8C5HB61</accession>
<feature type="signal peptide" evidence="2">
    <location>
        <begin position="1"/>
        <end position="37"/>
    </location>
</feature>
<proteinExistence type="predicted"/>